<dbReference type="GO" id="GO:0071949">
    <property type="term" value="F:FAD binding"/>
    <property type="evidence" value="ECO:0007669"/>
    <property type="project" value="InterPro"/>
</dbReference>
<evidence type="ECO:0000256" key="1">
    <source>
        <dbReference type="ARBA" id="ARBA00023002"/>
    </source>
</evidence>
<dbReference type="GO" id="GO:0016491">
    <property type="term" value="F:oxidoreductase activity"/>
    <property type="evidence" value="ECO:0007669"/>
    <property type="project" value="UniProtKB-KW"/>
</dbReference>
<organism evidence="3 4">
    <name type="scientific">Amycolatopsis jiangsuensis</name>
    <dbReference type="NCBI Taxonomy" id="1181879"/>
    <lineage>
        <taxon>Bacteria</taxon>
        <taxon>Bacillati</taxon>
        <taxon>Actinomycetota</taxon>
        <taxon>Actinomycetes</taxon>
        <taxon>Pseudonocardiales</taxon>
        <taxon>Pseudonocardiaceae</taxon>
        <taxon>Amycolatopsis</taxon>
    </lineage>
</organism>
<dbReference type="PRINTS" id="PR00420">
    <property type="entry name" value="RNGMNOXGNASE"/>
</dbReference>
<dbReference type="AlphaFoldDB" id="A0A840IUF1"/>
<evidence type="ECO:0000313" key="3">
    <source>
        <dbReference type="EMBL" id="MBB4685500.1"/>
    </source>
</evidence>
<name>A0A840IUF1_9PSEU</name>
<keyword evidence="4" id="KW-1185">Reference proteome</keyword>
<comment type="caution">
    <text evidence="3">The sequence shown here is derived from an EMBL/GenBank/DDBJ whole genome shotgun (WGS) entry which is preliminary data.</text>
</comment>
<dbReference type="InterPro" id="IPR002938">
    <property type="entry name" value="FAD-bd"/>
</dbReference>
<evidence type="ECO:0000313" key="4">
    <source>
        <dbReference type="Proteomes" id="UP000581769"/>
    </source>
</evidence>
<keyword evidence="1" id="KW-0560">Oxidoreductase</keyword>
<dbReference type="Pfam" id="PF01494">
    <property type="entry name" value="FAD_binding_3"/>
    <property type="match status" value="1"/>
</dbReference>
<dbReference type="NCBIfam" id="NF004834">
    <property type="entry name" value="PRK06185.1-3"/>
    <property type="match status" value="1"/>
</dbReference>
<dbReference type="Gene3D" id="3.50.50.60">
    <property type="entry name" value="FAD/NAD(P)-binding domain"/>
    <property type="match status" value="1"/>
</dbReference>
<dbReference type="RefSeq" id="WP_184780521.1">
    <property type="nucleotide sequence ID" value="NZ_JACHMG010000001.1"/>
</dbReference>
<sequence>MTERTGCVVVGGGPAGMVAGLLLARAGIEVTVLEKHADFLRDFRGDTVHPSTLTLLDELGLGEKFSALPHTELHRAGFPTNDGGVMTIADLSLLDVPHPYIAMVPQWDFLDLLADAAQQEPTFTLRLETQTTGLLRSGRRVSGVRYRTADGSEGELEADLVLAADGRWSLTRQWAGLEPREYDTPFDAWWFRLSRHEGEAEGTLTPRMRNRRFAVPLPRKDYYQVAYFAPKGEDLRPAGIEHFRRRILDVCPEFADRTHELESMDDVKFLDVRLNRLHRWHVDGLLCIGDAAHAMSPVGGVGINLAVQDAVAAARLLADSLRRGRPTTKELAAVRSRRLLPTIAVQTLQRLLHREVVRPVMAGRRNQPPPVMIALLSRFPKLCYLPARLLGVGFRPEAAPPFARRPMEPVTATR</sequence>
<reference evidence="3 4" key="1">
    <citation type="submission" date="2020-08" db="EMBL/GenBank/DDBJ databases">
        <title>Sequencing the genomes of 1000 actinobacteria strains.</title>
        <authorList>
            <person name="Klenk H.-P."/>
        </authorList>
    </citation>
    <scope>NUCLEOTIDE SEQUENCE [LARGE SCALE GENOMIC DNA]</scope>
    <source>
        <strain evidence="3 4">DSM 45859</strain>
    </source>
</reference>
<evidence type="ECO:0000259" key="2">
    <source>
        <dbReference type="Pfam" id="PF01494"/>
    </source>
</evidence>
<feature type="domain" description="FAD-binding" evidence="2">
    <location>
        <begin position="7"/>
        <end position="325"/>
    </location>
</feature>
<accession>A0A840IUF1</accession>
<protein>
    <submittedName>
        <fullName evidence="3">2-polyprenyl-6-methoxyphenol hydroxylase-like FAD-dependent oxidoreductase</fullName>
    </submittedName>
</protein>
<dbReference type="NCBIfam" id="NF004833">
    <property type="entry name" value="PRK06185.1-1"/>
    <property type="match status" value="1"/>
</dbReference>
<dbReference type="InterPro" id="IPR036188">
    <property type="entry name" value="FAD/NAD-bd_sf"/>
</dbReference>
<dbReference type="EMBL" id="JACHMG010000001">
    <property type="protein sequence ID" value="MBB4685500.1"/>
    <property type="molecule type" value="Genomic_DNA"/>
</dbReference>
<dbReference type="PANTHER" id="PTHR43476:SF5">
    <property type="entry name" value="FAD-DEPENDENT MONOOXYGENASE"/>
    <property type="match status" value="1"/>
</dbReference>
<dbReference type="InterPro" id="IPR050631">
    <property type="entry name" value="PheA/TfdB_FAD_monoxygenase"/>
</dbReference>
<proteinExistence type="predicted"/>
<dbReference type="Proteomes" id="UP000581769">
    <property type="component" value="Unassembled WGS sequence"/>
</dbReference>
<gene>
    <name evidence="3" type="ORF">BJY18_002985</name>
</gene>
<dbReference type="PANTHER" id="PTHR43476">
    <property type="entry name" value="3-(3-HYDROXY-PHENYL)PROPIONATE/3-HYDROXYCINNAMIC ACID HYDROXYLASE"/>
    <property type="match status" value="1"/>
</dbReference>
<dbReference type="SUPFAM" id="SSF51905">
    <property type="entry name" value="FAD/NAD(P)-binding domain"/>
    <property type="match status" value="1"/>
</dbReference>